<evidence type="ECO:0000313" key="2">
    <source>
        <dbReference type="EMBL" id="MCA9390293.1"/>
    </source>
</evidence>
<gene>
    <name evidence="2" type="ORF">KC571_02710</name>
</gene>
<dbReference type="Gene3D" id="3.90.550.10">
    <property type="entry name" value="Spore Coat Polysaccharide Biosynthesis Protein SpsA, Chain A"/>
    <property type="match status" value="1"/>
</dbReference>
<reference evidence="2" key="1">
    <citation type="submission" date="2020-04" db="EMBL/GenBank/DDBJ databases">
        <authorList>
            <person name="Zhang T."/>
        </authorList>
    </citation>
    <scope>NUCLEOTIDE SEQUENCE</scope>
    <source>
        <strain evidence="2">HKST-UBA01</strain>
    </source>
</reference>
<dbReference type="Proteomes" id="UP000701698">
    <property type="component" value="Unassembled WGS sequence"/>
</dbReference>
<keyword evidence="2" id="KW-0808">Transferase</keyword>
<dbReference type="GO" id="GO:0016757">
    <property type="term" value="F:glycosyltransferase activity"/>
    <property type="evidence" value="ECO:0007669"/>
    <property type="project" value="UniProtKB-KW"/>
</dbReference>
<evidence type="ECO:0000313" key="3">
    <source>
        <dbReference type="Proteomes" id="UP000701698"/>
    </source>
</evidence>
<sequence length="46" mass="5271">MKLSIIIATLNEENRIAQTLNDYAQNFSEETEIIIVDNGSTDRTRE</sequence>
<evidence type="ECO:0000259" key="1">
    <source>
        <dbReference type="Pfam" id="PF00535"/>
    </source>
</evidence>
<accession>A0A955LH08</accession>
<dbReference type="InterPro" id="IPR029044">
    <property type="entry name" value="Nucleotide-diphossugar_trans"/>
</dbReference>
<organism evidence="2 3">
    <name type="scientific">candidate division WWE3 bacterium</name>
    <dbReference type="NCBI Taxonomy" id="2053526"/>
    <lineage>
        <taxon>Bacteria</taxon>
        <taxon>Katanobacteria</taxon>
    </lineage>
</organism>
<name>A0A955LH08_UNCKA</name>
<dbReference type="Pfam" id="PF00535">
    <property type="entry name" value="Glycos_transf_2"/>
    <property type="match status" value="1"/>
</dbReference>
<proteinExistence type="predicted"/>
<keyword evidence="2" id="KW-0328">Glycosyltransferase</keyword>
<dbReference type="InterPro" id="IPR001173">
    <property type="entry name" value="Glyco_trans_2-like"/>
</dbReference>
<dbReference type="SUPFAM" id="SSF53448">
    <property type="entry name" value="Nucleotide-diphospho-sugar transferases"/>
    <property type="match status" value="1"/>
</dbReference>
<dbReference type="EMBL" id="JAGQKX010000061">
    <property type="protein sequence ID" value="MCA9390293.1"/>
    <property type="molecule type" value="Genomic_DNA"/>
</dbReference>
<feature type="domain" description="Glycosyltransferase 2-like" evidence="1">
    <location>
        <begin position="4"/>
        <end position="46"/>
    </location>
</feature>
<protein>
    <submittedName>
        <fullName evidence="2">Glycosyltransferase</fullName>
        <ecNumber evidence="2">2.4.-.-</ecNumber>
    </submittedName>
</protein>
<feature type="non-terminal residue" evidence="2">
    <location>
        <position position="46"/>
    </location>
</feature>
<reference evidence="2" key="2">
    <citation type="journal article" date="2021" name="Microbiome">
        <title>Successional dynamics and alternative stable states in a saline activated sludge microbial community over 9 years.</title>
        <authorList>
            <person name="Wang Y."/>
            <person name="Ye J."/>
            <person name="Ju F."/>
            <person name="Liu L."/>
            <person name="Boyd J.A."/>
            <person name="Deng Y."/>
            <person name="Parks D.H."/>
            <person name="Jiang X."/>
            <person name="Yin X."/>
            <person name="Woodcroft B.J."/>
            <person name="Tyson G.W."/>
            <person name="Hugenholtz P."/>
            <person name="Polz M.F."/>
            <person name="Zhang T."/>
        </authorList>
    </citation>
    <scope>NUCLEOTIDE SEQUENCE</scope>
    <source>
        <strain evidence="2">HKST-UBA01</strain>
    </source>
</reference>
<dbReference type="EC" id="2.4.-.-" evidence="2"/>
<comment type="caution">
    <text evidence="2">The sequence shown here is derived from an EMBL/GenBank/DDBJ whole genome shotgun (WGS) entry which is preliminary data.</text>
</comment>
<dbReference type="AlphaFoldDB" id="A0A955LH08"/>